<dbReference type="Pfam" id="PF01715">
    <property type="entry name" value="IPPT"/>
    <property type="match status" value="2"/>
</dbReference>
<keyword evidence="5" id="KW-0067">ATP-binding</keyword>
<name>A0A4Y7K5D9_PAPSO</name>
<sequence>MDTMKLNTTNHLLPHHHHHREKIVVVMGATGTGKSRLSIDLATNFSPSEIINSDKMQIYKGLSITTNKIPVHERSGIPHHLLDEFDSSEHELTPFDYRSLADETVSEIFSRNCLPVLVGGSNSLIYGFLTKELSSSDSLSLSSSSLDFFCSSAEEDGVSGELRYDCCFLWIDVALPVLKEYLSLRVDQMIDSGMFEELSKFYECQEEEDDEERTPVCRTGIRKSIGVPEFKRFFKLFPPGENNYWNQHYTNGNVLCTNGCIGTNGGTAVSSVVKSIRDGCFECGGGGGGGGVERRREMKMVFEEAVEAVKCNTYELAIRQIKKIERLRLIGWNIQKLDATEVFRAVLESDSGKSSDIWDKEIVEKSVKIVKKFLDE</sequence>
<evidence type="ECO:0008006" key="8">
    <source>
        <dbReference type="Google" id="ProtNLM"/>
    </source>
</evidence>
<evidence type="ECO:0000256" key="2">
    <source>
        <dbReference type="ARBA" id="ARBA00022679"/>
    </source>
</evidence>
<gene>
    <name evidence="6" type="ORF">C5167_031380</name>
</gene>
<comment type="similarity">
    <text evidence="1">Belongs to the IPP transferase family.</text>
</comment>
<keyword evidence="4" id="KW-0547">Nucleotide-binding</keyword>
<dbReference type="SUPFAM" id="SSF52540">
    <property type="entry name" value="P-loop containing nucleoside triphosphate hydrolases"/>
    <property type="match status" value="1"/>
</dbReference>
<dbReference type="GO" id="GO:0006400">
    <property type="term" value="P:tRNA modification"/>
    <property type="evidence" value="ECO:0007669"/>
    <property type="project" value="TreeGrafter"/>
</dbReference>
<dbReference type="EMBL" id="CM010721">
    <property type="protein sequence ID" value="RZC68127.1"/>
    <property type="molecule type" value="Genomic_DNA"/>
</dbReference>
<keyword evidence="2" id="KW-0808">Transferase</keyword>
<reference evidence="6 7" key="1">
    <citation type="journal article" date="2018" name="Science">
        <title>The opium poppy genome and morphinan production.</title>
        <authorList>
            <person name="Guo L."/>
            <person name="Winzer T."/>
            <person name="Yang X."/>
            <person name="Li Y."/>
            <person name="Ning Z."/>
            <person name="He Z."/>
            <person name="Teodor R."/>
            <person name="Lu Y."/>
            <person name="Bowser T.A."/>
            <person name="Graham I.A."/>
            <person name="Ye K."/>
        </authorList>
    </citation>
    <scope>NUCLEOTIDE SEQUENCE [LARGE SCALE GENOMIC DNA]</scope>
    <source>
        <strain evidence="7">cv. HN1</strain>
        <tissue evidence="6">Leaves</tissue>
    </source>
</reference>
<dbReference type="AlphaFoldDB" id="A0A4Y7K5D9"/>
<dbReference type="PANTHER" id="PTHR11088:SF86">
    <property type="entry name" value="ADENYLATE ISOPENTENYLTRANSFERASE 4-RELATED"/>
    <property type="match status" value="1"/>
</dbReference>
<dbReference type="GO" id="GO:0005524">
    <property type="term" value="F:ATP binding"/>
    <property type="evidence" value="ECO:0007669"/>
    <property type="project" value="UniProtKB-KW"/>
</dbReference>
<accession>A0A4Y7K5D9</accession>
<proteinExistence type="inferred from homology"/>
<evidence type="ECO:0000256" key="4">
    <source>
        <dbReference type="ARBA" id="ARBA00022741"/>
    </source>
</evidence>
<keyword evidence="3" id="KW-0203">Cytokinin biosynthesis</keyword>
<dbReference type="InterPro" id="IPR027417">
    <property type="entry name" value="P-loop_NTPase"/>
</dbReference>
<dbReference type="STRING" id="3469.A0A4Y7K5D9"/>
<dbReference type="Proteomes" id="UP000316621">
    <property type="component" value="Chromosome 7"/>
</dbReference>
<evidence type="ECO:0000313" key="7">
    <source>
        <dbReference type="Proteomes" id="UP000316621"/>
    </source>
</evidence>
<dbReference type="Gramene" id="RZC68127">
    <property type="protein sequence ID" value="RZC68127"/>
    <property type="gene ID" value="C5167_031380"/>
</dbReference>
<dbReference type="GO" id="GO:0005739">
    <property type="term" value="C:mitochondrion"/>
    <property type="evidence" value="ECO:0007669"/>
    <property type="project" value="TreeGrafter"/>
</dbReference>
<dbReference type="InterPro" id="IPR039657">
    <property type="entry name" value="Dimethylallyltransferase"/>
</dbReference>
<evidence type="ECO:0000256" key="1">
    <source>
        <dbReference type="ARBA" id="ARBA00005842"/>
    </source>
</evidence>
<evidence type="ECO:0000313" key="6">
    <source>
        <dbReference type="EMBL" id="RZC68127.1"/>
    </source>
</evidence>
<dbReference type="GO" id="GO:0052381">
    <property type="term" value="F:tRNA dimethylallyltransferase activity"/>
    <property type="evidence" value="ECO:0007669"/>
    <property type="project" value="TreeGrafter"/>
</dbReference>
<evidence type="ECO:0000256" key="3">
    <source>
        <dbReference type="ARBA" id="ARBA00022712"/>
    </source>
</evidence>
<dbReference type="PANTHER" id="PTHR11088">
    <property type="entry name" value="TRNA DIMETHYLALLYLTRANSFERASE"/>
    <property type="match status" value="1"/>
</dbReference>
<dbReference type="OMA" id="CNTYELA"/>
<evidence type="ECO:0000256" key="5">
    <source>
        <dbReference type="ARBA" id="ARBA00022840"/>
    </source>
</evidence>
<protein>
    <recommendedName>
        <fullName evidence="8">Adenylate isopentenyltransferase</fullName>
    </recommendedName>
</protein>
<dbReference type="Gene3D" id="3.40.50.300">
    <property type="entry name" value="P-loop containing nucleotide triphosphate hydrolases"/>
    <property type="match status" value="1"/>
</dbReference>
<keyword evidence="7" id="KW-1185">Reference proteome</keyword>
<dbReference type="GO" id="GO:0009691">
    <property type="term" value="P:cytokinin biosynthetic process"/>
    <property type="evidence" value="ECO:0007669"/>
    <property type="project" value="UniProtKB-KW"/>
</dbReference>
<organism evidence="6 7">
    <name type="scientific">Papaver somniferum</name>
    <name type="common">Opium poppy</name>
    <dbReference type="NCBI Taxonomy" id="3469"/>
    <lineage>
        <taxon>Eukaryota</taxon>
        <taxon>Viridiplantae</taxon>
        <taxon>Streptophyta</taxon>
        <taxon>Embryophyta</taxon>
        <taxon>Tracheophyta</taxon>
        <taxon>Spermatophyta</taxon>
        <taxon>Magnoliopsida</taxon>
        <taxon>Ranunculales</taxon>
        <taxon>Papaveraceae</taxon>
        <taxon>Papaveroideae</taxon>
        <taxon>Papaver</taxon>
    </lineage>
</organism>